<dbReference type="InterPro" id="IPR036291">
    <property type="entry name" value="NAD(P)-bd_dom_sf"/>
</dbReference>
<dbReference type="PANTHER" id="PTHR21371">
    <property type="entry name" value="KETOL-ACID REDUCTOISOMERASE, MITOCHONDRIAL"/>
    <property type="match status" value="1"/>
</dbReference>
<dbReference type="Gene3D" id="3.40.50.720">
    <property type="entry name" value="NAD(P)-binding Rossmann-like Domain"/>
    <property type="match status" value="1"/>
</dbReference>
<proteinExistence type="predicted"/>
<dbReference type="SUPFAM" id="SSF51735">
    <property type="entry name" value="NAD(P)-binding Rossmann-fold domains"/>
    <property type="match status" value="1"/>
</dbReference>
<dbReference type="GO" id="GO:0009099">
    <property type="term" value="P:L-valine biosynthetic process"/>
    <property type="evidence" value="ECO:0007669"/>
    <property type="project" value="TreeGrafter"/>
</dbReference>
<name>X0W6F9_9ZZZZ</name>
<comment type="caution">
    <text evidence="2">The sequence shown here is derived from an EMBL/GenBank/DDBJ whole genome shotgun (WGS) entry which is preliminary data.</text>
</comment>
<dbReference type="PROSITE" id="PS51850">
    <property type="entry name" value="KARI_N"/>
    <property type="match status" value="1"/>
</dbReference>
<dbReference type="PANTHER" id="PTHR21371:SF1">
    <property type="entry name" value="KETOL-ACID REDUCTOISOMERASE, MITOCHONDRIAL"/>
    <property type="match status" value="1"/>
</dbReference>
<dbReference type="EMBL" id="BARS01033471">
    <property type="protein sequence ID" value="GAG26150.1"/>
    <property type="molecule type" value="Genomic_DNA"/>
</dbReference>
<dbReference type="AlphaFoldDB" id="X0W6F9"/>
<dbReference type="GO" id="GO:0004455">
    <property type="term" value="F:ketol-acid reductoisomerase activity"/>
    <property type="evidence" value="ECO:0007669"/>
    <property type="project" value="TreeGrafter"/>
</dbReference>
<organism evidence="2">
    <name type="scientific">marine sediment metagenome</name>
    <dbReference type="NCBI Taxonomy" id="412755"/>
    <lineage>
        <taxon>unclassified sequences</taxon>
        <taxon>metagenomes</taxon>
        <taxon>ecological metagenomes</taxon>
    </lineage>
</organism>
<evidence type="ECO:0000259" key="1">
    <source>
        <dbReference type="PROSITE" id="PS51850"/>
    </source>
</evidence>
<feature type="domain" description="KARI N-terminal Rossmann" evidence="1">
    <location>
        <begin position="3"/>
        <end position="59"/>
    </location>
</feature>
<dbReference type="GO" id="GO:0009097">
    <property type="term" value="P:isoleucine biosynthetic process"/>
    <property type="evidence" value="ECO:0007669"/>
    <property type="project" value="TreeGrafter"/>
</dbReference>
<dbReference type="InterPro" id="IPR013116">
    <property type="entry name" value="KARI_N"/>
</dbReference>
<evidence type="ECO:0000313" key="2">
    <source>
        <dbReference type="EMBL" id="GAG26150.1"/>
    </source>
</evidence>
<protein>
    <recommendedName>
        <fullName evidence="1">KARI N-terminal Rossmann domain-containing protein</fullName>
    </recommendedName>
</protein>
<feature type="non-terminal residue" evidence="2">
    <location>
        <position position="59"/>
    </location>
</feature>
<sequence>MALTIYRQQDADINTLHGSRVAIIGYGNQGRAHALNLRDSGIDVIVGQRAGRSFDQARR</sequence>
<reference evidence="2" key="1">
    <citation type="journal article" date="2014" name="Front. Microbiol.">
        <title>High frequency of phylogenetically diverse reductive dehalogenase-homologous genes in deep subseafloor sedimentary metagenomes.</title>
        <authorList>
            <person name="Kawai M."/>
            <person name="Futagami T."/>
            <person name="Toyoda A."/>
            <person name="Takaki Y."/>
            <person name="Nishi S."/>
            <person name="Hori S."/>
            <person name="Arai W."/>
            <person name="Tsubouchi T."/>
            <person name="Morono Y."/>
            <person name="Uchiyama I."/>
            <person name="Ito T."/>
            <person name="Fujiyama A."/>
            <person name="Inagaki F."/>
            <person name="Takami H."/>
        </authorList>
    </citation>
    <scope>NUCLEOTIDE SEQUENCE</scope>
    <source>
        <strain evidence="2">Expedition CK06-06</strain>
    </source>
</reference>
<dbReference type="Pfam" id="PF07991">
    <property type="entry name" value="KARI_N"/>
    <property type="match status" value="1"/>
</dbReference>
<accession>X0W6F9</accession>
<gene>
    <name evidence="2" type="ORF">S01H1_51825</name>
</gene>
<dbReference type="InterPro" id="IPR013023">
    <property type="entry name" value="KARI"/>
</dbReference>